<dbReference type="Proteomes" id="UP000323176">
    <property type="component" value="Unassembled WGS sequence"/>
</dbReference>
<dbReference type="Pfam" id="PF00293">
    <property type="entry name" value="NUDIX"/>
    <property type="match status" value="1"/>
</dbReference>
<name>A0A5C8EQ82_BRAPL</name>
<dbReference type="CDD" id="cd04693">
    <property type="entry name" value="NUDIX_Hydrolase"/>
    <property type="match status" value="1"/>
</dbReference>
<dbReference type="AlphaFoldDB" id="A0A5C8EQ82"/>
<accession>A0A5C8EQ82</accession>
<dbReference type="GO" id="GO:0016787">
    <property type="term" value="F:hydrolase activity"/>
    <property type="evidence" value="ECO:0007669"/>
    <property type="project" value="UniProtKB-KW"/>
</dbReference>
<dbReference type="InterPro" id="IPR015797">
    <property type="entry name" value="NUDIX_hydrolase-like_dom_sf"/>
</dbReference>
<proteinExistence type="predicted"/>
<comment type="caution">
    <text evidence="3">The sequence shown here is derived from an EMBL/GenBank/DDBJ whole genome shotgun (WGS) entry which is preliminary data.</text>
</comment>
<evidence type="ECO:0000313" key="3">
    <source>
        <dbReference type="EMBL" id="TXJ40015.1"/>
    </source>
</evidence>
<feature type="domain" description="Nudix hydrolase" evidence="2">
    <location>
        <begin position="29"/>
        <end position="159"/>
    </location>
</feature>
<evidence type="ECO:0000259" key="2">
    <source>
        <dbReference type="PROSITE" id="PS51462"/>
    </source>
</evidence>
<sequence length="166" mass="19451">MAEIWDVYDINKNKKNKLHERGMPLDKNDYHIVIHAWVVNSNDEVILTKRHSSKKICPNMWECTEGSIVAGESSVEGAIRELKEEIGLSFEIDEAIFLTSFILDFSNTIIDSYLFKRDVNINDLILQENEVSEAKIVNEKVYREMCENGDIIESLRYFYDLYKRHI</sequence>
<dbReference type="PANTHER" id="PTHR10885">
    <property type="entry name" value="ISOPENTENYL-DIPHOSPHATE DELTA-ISOMERASE"/>
    <property type="match status" value="1"/>
</dbReference>
<gene>
    <name evidence="3" type="ORF">EPJ72_08670</name>
</gene>
<dbReference type="InterPro" id="IPR000086">
    <property type="entry name" value="NUDIX_hydrolase_dom"/>
</dbReference>
<dbReference type="SUPFAM" id="SSF55811">
    <property type="entry name" value="Nudix"/>
    <property type="match status" value="1"/>
</dbReference>
<protein>
    <submittedName>
        <fullName evidence="3">NUDIX domain-containing protein</fullName>
    </submittedName>
</protein>
<reference evidence="3 4" key="1">
    <citation type="journal article" date="1992" name="Lakartidningen">
        <title>[Penicillin V and not amoxicillin is the first choice preparation in acute otitis].</title>
        <authorList>
            <person name="Kamme C."/>
            <person name="Lundgren K."/>
            <person name="Prellner K."/>
        </authorList>
    </citation>
    <scope>NUCLEOTIDE SEQUENCE [LARGE SCALE GENOMIC DNA]</scope>
    <source>
        <strain evidence="3 4">PC5538III-hc</strain>
    </source>
</reference>
<evidence type="ECO:0000313" key="4">
    <source>
        <dbReference type="Proteomes" id="UP000323176"/>
    </source>
</evidence>
<dbReference type="PROSITE" id="PS00893">
    <property type="entry name" value="NUDIX_BOX"/>
    <property type="match status" value="1"/>
</dbReference>
<keyword evidence="1" id="KW-0378">Hydrolase</keyword>
<dbReference type="EMBL" id="SAXY01000053">
    <property type="protein sequence ID" value="TXJ40015.1"/>
    <property type="molecule type" value="Genomic_DNA"/>
</dbReference>
<organism evidence="3 4">
    <name type="scientific">Brachyspira pilosicoli</name>
    <name type="common">Serpulina pilosicoli</name>
    <dbReference type="NCBI Taxonomy" id="52584"/>
    <lineage>
        <taxon>Bacteria</taxon>
        <taxon>Pseudomonadati</taxon>
        <taxon>Spirochaetota</taxon>
        <taxon>Spirochaetia</taxon>
        <taxon>Brachyspirales</taxon>
        <taxon>Brachyspiraceae</taxon>
        <taxon>Brachyspira</taxon>
    </lineage>
</organism>
<dbReference type="PANTHER" id="PTHR10885:SF0">
    <property type="entry name" value="ISOPENTENYL-DIPHOSPHATE DELTA-ISOMERASE"/>
    <property type="match status" value="1"/>
</dbReference>
<dbReference type="Gene3D" id="3.90.79.10">
    <property type="entry name" value="Nucleoside Triphosphate Pyrophosphohydrolase"/>
    <property type="match status" value="1"/>
</dbReference>
<dbReference type="OrthoDB" id="9786032at2"/>
<evidence type="ECO:0000256" key="1">
    <source>
        <dbReference type="ARBA" id="ARBA00022801"/>
    </source>
</evidence>
<dbReference type="InterPro" id="IPR020084">
    <property type="entry name" value="NUDIX_hydrolase_CS"/>
</dbReference>
<dbReference type="PROSITE" id="PS51462">
    <property type="entry name" value="NUDIX"/>
    <property type="match status" value="1"/>
</dbReference>